<accession>A0A6J4P8X0</accession>
<sequence length="309" mass="34751">MSYSINPRVVSLLFLVTTAMLLATLPATASAKPGQPDSEGLERAHAHNDYEHDRPLYDALDNGFKSVEADVWLIDGELIVSHDDPRLATTAQPKGTLESLYLEPLRERVRENGGNVYEGDPDYFTLLVDIKSEAGPTYEALHEELEGYRSIFTTFNDGKVEDDAVTAIVSGNRPREFMEGQRVRHAAYDGRIPDNLGNSPQTFVPLVSQNWTRLFTWQGVGPMPEAEREKLRNIVATAHANGQRVRFWATPELPATREAVWGELLAARTDYINTDNLDALERYLLQNDPRPTEPNVYWNDKAAKIGRTR</sequence>
<feature type="signal peptide" evidence="2">
    <location>
        <begin position="1"/>
        <end position="31"/>
    </location>
</feature>
<name>A0A6J4P8X0_9ACTN</name>
<dbReference type="CDD" id="cd08577">
    <property type="entry name" value="PI-PLCc_GDPD_SF_unchar3"/>
    <property type="match status" value="1"/>
</dbReference>
<reference evidence="3" key="1">
    <citation type="submission" date="2020-02" db="EMBL/GenBank/DDBJ databases">
        <authorList>
            <person name="Meier V. D."/>
        </authorList>
    </citation>
    <scope>NUCLEOTIDE SEQUENCE</scope>
    <source>
        <strain evidence="3">AVDCRST_MAG01</strain>
    </source>
</reference>
<dbReference type="PANTHER" id="PTHR31571:SF1">
    <property type="entry name" value="ALTERED INHERITANCE OF MITOCHONDRIA PROTEIN 6"/>
    <property type="match status" value="1"/>
</dbReference>
<dbReference type="GO" id="GO:0008081">
    <property type="term" value="F:phosphoric diester hydrolase activity"/>
    <property type="evidence" value="ECO:0007669"/>
    <property type="project" value="InterPro"/>
</dbReference>
<dbReference type="InterPro" id="IPR017946">
    <property type="entry name" value="PLC-like_Pdiesterase_TIM-brl"/>
</dbReference>
<proteinExistence type="predicted"/>
<evidence type="ECO:0000313" key="3">
    <source>
        <dbReference type="EMBL" id="CAA9409164.1"/>
    </source>
</evidence>
<evidence type="ECO:0000256" key="1">
    <source>
        <dbReference type="ARBA" id="ARBA00014286"/>
    </source>
</evidence>
<protein>
    <recommendedName>
        <fullName evidence="1">Altered inheritance of mitochondria protein 6</fullName>
    </recommendedName>
</protein>
<keyword evidence="2" id="KW-0732">Signal</keyword>
<dbReference type="Gene3D" id="3.20.20.190">
    <property type="entry name" value="Phosphatidylinositol (PI) phosphodiesterase"/>
    <property type="match status" value="1"/>
</dbReference>
<organism evidence="3">
    <name type="scientific">uncultured Rubrobacteraceae bacterium</name>
    <dbReference type="NCBI Taxonomy" id="349277"/>
    <lineage>
        <taxon>Bacteria</taxon>
        <taxon>Bacillati</taxon>
        <taxon>Actinomycetota</taxon>
        <taxon>Rubrobacteria</taxon>
        <taxon>Rubrobacterales</taxon>
        <taxon>Rubrobacteraceae</taxon>
        <taxon>environmental samples</taxon>
    </lineage>
</organism>
<gene>
    <name evidence="3" type="ORF">AVDCRST_MAG01-01-1506</name>
</gene>
<dbReference type="InterPro" id="IPR039559">
    <property type="entry name" value="AIM6_PI-PLC-like_dom"/>
</dbReference>
<dbReference type="AlphaFoldDB" id="A0A6J4P8X0"/>
<dbReference type="InterPro" id="IPR051236">
    <property type="entry name" value="HAT_RTT109-like"/>
</dbReference>
<dbReference type="EMBL" id="CADCUW010000218">
    <property type="protein sequence ID" value="CAA9409164.1"/>
    <property type="molecule type" value="Genomic_DNA"/>
</dbReference>
<feature type="chain" id="PRO_5026801257" description="Altered inheritance of mitochondria protein 6" evidence="2">
    <location>
        <begin position="32"/>
        <end position="309"/>
    </location>
</feature>
<dbReference type="PANTHER" id="PTHR31571">
    <property type="entry name" value="ALTERED INHERITANCE OF MITOCHONDRIA PROTEIN 6"/>
    <property type="match status" value="1"/>
</dbReference>
<evidence type="ECO:0000256" key="2">
    <source>
        <dbReference type="SAM" id="SignalP"/>
    </source>
</evidence>
<dbReference type="Pfam" id="PF13653">
    <property type="entry name" value="GDPD_2"/>
    <property type="match status" value="1"/>
</dbReference>
<dbReference type="SUPFAM" id="SSF51695">
    <property type="entry name" value="PLC-like phosphodiesterases"/>
    <property type="match status" value="1"/>
</dbReference>
<dbReference type="GO" id="GO:0006629">
    <property type="term" value="P:lipid metabolic process"/>
    <property type="evidence" value="ECO:0007669"/>
    <property type="project" value="InterPro"/>
</dbReference>